<dbReference type="Proteomes" id="UP001176961">
    <property type="component" value="Unassembled WGS sequence"/>
</dbReference>
<sequence>MPDGIDNGVRYAALYEQKGLDPTEIEANKQLLANAKESVEEMISNEVQKELETVQVSKSDSNANEGSPISMVTDPSGWWDTYKNGKTTQLAQENLDYQKGLQQQIFEREDTAYQRTANDMRLAGLNPLSMNGTNGAGEVVDTTPPEDMGNLAALTQVFNMFNSMRSGNASANLQNAQAANLQSQTTTNDILNKYYEDTLDLENVGRQFDNEMKNFNLRELRRNTAFNDLYGLSDNMTPELKSCAVYDKVREQFMYLSFVNSVEEYIRSNVENVIQACKNLNDVDVYVLCEYDVDNGDFIPCKVKHDWSEYKMPLSKADALAPLGVEFAKEALEYEAFKASRKQEESK</sequence>
<evidence type="ECO:0000313" key="1">
    <source>
        <dbReference type="EMBL" id="CAJ0600762.1"/>
    </source>
</evidence>
<gene>
    <name evidence="1" type="ORF">CYNAS_LOCUS12745</name>
</gene>
<dbReference type="AlphaFoldDB" id="A0AA36GZ25"/>
<proteinExistence type="predicted"/>
<accession>A0AA36GZ25</accession>
<comment type="caution">
    <text evidence="1">The sequence shown here is derived from an EMBL/GenBank/DDBJ whole genome shotgun (WGS) entry which is preliminary data.</text>
</comment>
<name>A0AA36GZ25_CYLNA</name>
<evidence type="ECO:0000313" key="2">
    <source>
        <dbReference type="Proteomes" id="UP001176961"/>
    </source>
</evidence>
<dbReference type="EMBL" id="CATQJL010000286">
    <property type="protein sequence ID" value="CAJ0600762.1"/>
    <property type="molecule type" value="Genomic_DNA"/>
</dbReference>
<reference evidence="1" key="1">
    <citation type="submission" date="2023-07" db="EMBL/GenBank/DDBJ databases">
        <authorList>
            <consortium name="CYATHOMIX"/>
        </authorList>
    </citation>
    <scope>NUCLEOTIDE SEQUENCE</scope>
    <source>
        <strain evidence="1">N/A</strain>
    </source>
</reference>
<keyword evidence="2" id="KW-1185">Reference proteome</keyword>
<protein>
    <submittedName>
        <fullName evidence="1">Uncharacterized protein</fullName>
    </submittedName>
</protein>
<organism evidence="1 2">
    <name type="scientific">Cylicocyclus nassatus</name>
    <name type="common">Nematode worm</name>
    <dbReference type="NCBI Taxonomy" id="53992"/>
    <lineage>
        <taxon>Eukaryota</taxon>
        <taxon>Metazoa</taxon>
        <taxon>Ecdysozoa</taxon>
        <taxon>Nematoda</taxon>
        <taxon>Chromadorea</taxon>
        <taxon>Rhabditida</taxon>
        <taxon>Rhabditina</taxon>
        <taxon>Rhabditomorpha</taxon>
        <taxon>Strongyloidea</taxon>
        <taxon>Strongylidae</taxon>
        <taxon>Cylicocyclus</taxon>
    </lineage>
</organism>